<dbReference type="Proteomes" id="UP000316253">
    <property type="component" value="Unassembled WGS sequence"/>
</dbReference>
<accession>A0A554JAZ3</accession>
<dbReference type="AlphaFoldDB" id="A0A554JAZ3"/>
<feature type="transmembrane region" description="Helical" evidence="1">
    <location>
        <begin position="23"/>
        <end position="42"/>
    </location>
</feature>
<keyword evidence="1" id="KW-1133">Transmembrane helix</keyword>
<comment type="caution">
    <text evidence="2">The sequence shown here is derived from an EMBL/GenBank/DDBJ whole genome shotgun (WGS) entry which is preliminary data.</text>
</comment>
<evidence type="ECO:0000313" key="2">
    <source>
        <dbReference type="EMBL" id="TSC65515.1"/>
    </source>
</evidence>
<evidence type="ECO:0000313" key="3">
    <source>
        <dbReference type="Proteomes" id="UP000316253"/>
    </source>
</evidence>
<keyword evidence="1" id="KW-0812">Transmembrane</keyword>
<organism evidence="2 3">
    <name type="scientific">Candidatus Berkelbacteria bacterium Gr01-1014_85</name>
    <dbReference type="NCBI Taxonomy" id="2017150"/>
    <lineage>
        <taxon>Bacteria</taxon>
        <taxon>Candidatus Berkelbacteria</taxon>
    </lineage>
</organism>
<feature type="transmembrane region" description="Helical" evidence="1">
    <location>
        <begin position="54"/>
        <end position="72"/>
    </location>
</feature>
<proteinExistence type="predicted"/>
<evidence type="ECO:0000256" key="1">
    <source>
        <dbReference type="SAM" id="Phobius"/>
    </source>
</evidence>
<feature type="non-terminal residue" evidence="2">
    <location>
        <position position="1"/>
    </location>
</feature>
<name>A0A554JAZ3_9BACT</name>
<keyword evidence="1" id="KW-0472">Membrane</keyword>
<reference evidence="2 3" key="1">
    <citation type="submission" date="2017-08" db="EMBL/GenBank/DDBJ databases">
        <title>Mechanisms for carbon and nitrogen cycling indicate functional differentiation within the Candidate Phyla Radiation.</title>
        <authorList>
            <person name="Danczak R.E."/>
            <person name="Johnston M.D."/>
            <person name="Kenah C."/>
            <person name="Slattery M."/>
            <person name="Wrighton K.C."/>
            <person name="Wilkins M.J."/>
        </authorList>
    </citation>
    <scope>NUCLEOTIDE SEQUENCE [LARGE SCALE GENOMIC DNA]</scope>
    <source>
        <strain evidence="2">Gr01-1014_85</strain>
    </source>
</reference>
<sequence>AIALGSLWLIDQLGYSDVFQGPYLLLNYYLGAFMIVLGLRLVTGHRSALIRHGLNLCLALILAFLLIVMWRWPSQMHRAWGAWGTWRSDCVVQLGQSGEIQRFKESYPELHQRMYGVYCPTDQIE</sequence>
<gene>
    <name evidence="2" type="ORF">CEO22_455</name>
</gene>
<protein>
    <submittedName>
        <fullName evidence="2">Uncharacterized protein</fullName>
    </submittedName>
</protein>
<dbReference type="EMBL" id="VMFD01000039">
    <property type="protein sequence ID" value="TSC65515.1"/>
    <property type="molecule type" value="Genomic_DNA"/>
</dbReference>